<name>A0A2C9KMT1_BIOGL</name>
<evidence type="ECO:0000256" key="1">
    <source>
        <dbReference type="SAM" id="MobiDB-lite"/>
    </source>
</evidence>
<organism evidence="2 3">
    <name type="scientific">Biomphalaria glabrata</name>
    <name type="common">Bloodfluke planorb</name>
    <name type="synonym">Freshwater snail</name>
    <dbReference type="NCBI Taxonomy" id="6526"/>
    <lineage>
        <taxon>Eukaryota</taxon>
        <taxon>Metazoa</taxon>
        <taxon>Spiralia</taxon>
        <taxon>Lophotrochozoa</taxon>
        <taxon>Mollusca</taxon>
        <taxon>Gastropoda</taxon>
        <taxon>Heterobranchia</taxon>
        <taxon>Euthyneura</taxon>
        <taxon>Panpulmonata</taxon>
        <taxon>Hygrophila</taxon>
        <taxon>Lymnaeoidea</taxon>
        <taxon>Planorbidae</taxon>
        <taxon>Biomphalaria</taxon>
    </lineage>
</organism>
<dbReference type="AlphaFoldDB" id="A0A2C9KMT1"/>
<dbReference type="VEuPathDB" id="VectorBase:BGLAX_048327"/>
<reference evidence="2" key="1">
    <citation type="submission" date="2020-05" db="UniProtKB">
        <authorList>
            <consortium name="EnsemblMetazoa"/>
        </authorList>
    </citation>
    <scope>IDENTIFICATION</scope>
    <source>
        <strain evidence="2">BB02</strain>
    </source>
</reference>
<dbReference type="VEuPathDB" id="VectorBase:BGLB021497"/>
<dbReference type="Proteomes" id="UP000076420">
    <property type="component" value="Unassembled WGS sequence"/>
</dbReference>
<dbReference type="KEGG" id="bgt:106068898"/>
<evidence type="ECO:0008006" key="4">
    <source>
        <dbReference type="Google" id="ProtNLM"/>
    </source>
</evidence>
<dbReference type="EnsemblMetazoa" id="BGLB021497-RA">
    <property type="protein sequence ID" value="BGLB021497-PA"/>
    <property type="gene ID" value="BGLB021497"/>
</dbReference>
<feature type="region of interest" description="Disordered" evidence="1">
    <location>
        <begin position="196"/>
        <end position="220"/>
    </location>
</feature>
<evidence type="ECO:0000313" key="2">
    <source>
        <dbReference type="EnsemblMetazoa" id="BGLB021497-PA"/>
    </source>
</evidence>
<gene>
    <name evidence="2" type="primary">106068898</name>
</gene>
<evidence type="ECO:0000313" key="3">
    <source>
        <dbReference type="Proteomes" id="UP000076420"/>
    </source>
</evidence>
<proteinExistence type="predicted"/>
<protein>
    <recommendedName>
        <fullName evidence="4">BTB domain-containing protein</fullName>
    </recommendedName>
</protein>
<accession>A0A2C9KMT1</accession>
<dbReference type="EnsemblMetazoa" id="BGLB021497-RB">
    <property type="protein sequence ID" value="BGLB021497-PB"/>
    <property type="gene ID" value="BGLB021497"/>
</dbReference>
<feature type="compositionally biased region" description="Basic and acidic residues" evidence="1">
    <location>
        <begin position="196"/>
        <end position="207"/>
    </location>
</feature>
<sequence length="268" mass="31233">MEVKRNRGFNEACESIQNDKEIEIDGKKITFDTTLAAAIKHFCLSSFKRVEYSDDAQTIKISSDTLTEFVLTGEKNDKFELYNTKFILELWDAAQELETPCLLRNCETIVGQILSEENFEHIYIKTNLYQSPVLWHTRRFLRCNFGSGNRIMSLTRIFTYEDFIYLLSEHTLNVPSQDEVLRRVFDWAENYEKQDRNSGITKEDRAQKSPKRKKDVEVSFKEGDQSSKLANLLRAADWSSASIECIQELSKHDLCEKTQKQSFSFLKS</sequence>
<dbReference type="RefSeq" id="XP_013083852.2">
    <property type="nucleotide sequence ID" value="XM_013228398.2"/>
</dbReference>